<evidence type="ECO:0000256" key="1">
    <source>
        <dbReference type="ARBA" id="ARBA00004196"/>
    </source>
</evidence>
<evidence type="ECO:0000313" key="5">
    <source>
        <dbReference type="Proteomes" id="UP000671879"/>
    </source>
</evidence>
<protein>
    <submittedName>
        <fullName evidence="4">Autoinducer 2 ABC transporter substrate-binding protein</fullName>
    </submittedName>
</protein>
<feature type="domain" description="Periplasmic binding protein" evidence="3">
    <location>
        <begin position="29"/>
        <end position="286"/>
    </location>
</feature>
<organism evidence="4 5">
    <name type="scientific">Aminithiophilus ramosus</name>
    <dbReference type="NCBI Taxonomy" id="3029084"/>
    <lineage>
        <taxon>Bacteria</taxon>
        <taxon>Thermotogati</taxon>
        <taxon>Synergistota</taxon>
        <taxon>Synergistia</taxon>
        <taxon>Synergistales</taxon>
        <taxon>Aminithiophilaceae</taxon>
        <taxon>Aminithiophilus</taxon>
    </lineage>
</organism>
<dbReference type="KEGG" id="aram:KAR29_00810"/>
<dbReference type="Proteomes" id="UP000671879">
    <property type="component" value="Chromosome"/>
</dbReference>
<dbReference type="CDD" id="cd06302">
    <property type="entry name" value="PBP1_LsrB_Quorum_Sensing-like"/>
    <property type="match status" value="1"/>
</dbReference>
<name>A0A9Q7ARY0_9BACT</name>
<dbReference type="PANTHER" id="PTHR30036:SF8">
    <property type="entry name" value="ABC-TYPE SUGAR TRANSPORT SYSTEM PERIPLASMIC COMPONENT-LIKE PROTEIN"/>
    <property type="match status" value="1"/>
</dbReference>
<dbReference type="GO" id="GO:0030288">
    <property type="term" value="C:outer membrane-bounded periplasmic space"/>
    <property type="evidence" value="ECO:0007669"/>
    <property type="project" value="TreeGrafter"/>
</dbReference>
<reference evidence="5" key="1">
    <citation type="submission" date="2021-04" db="EMBL/GenBank/DDBJ databases">
        <title>A novel Synergistetes isolate from a pyrite-forming mixed culture.</title>
        <authorList>
            <person name="Bunk B."/>
            <person name="Sproer C."/>
            <person name="Spring S."/>
            <person name="Pester M."/>
        </authorList>
    </citation>
    <scope>NUCLEOTIDE SEQUENCE [LARGE SCALE GENOMIC DNA]</scope>
    <source>
        <strain evidence="5">J.5.4.2-T.3.5.2</strain>
    </source>
</reference>
<keyword evidence="5" id="KW-1185">Reference proteome</keyword>
<feature type="signal peptide" evidence="2">
    <location>
        <begin position="1"/>
        <end position="24"/>
    </location>
</feature>
<dbReference type="Gene3D" id="3.40.50.2300">
    <property type="match status" value="2"/>
</dbReference>
<feature type="chain" id="PRO_5040113275" evidence="2">
    <location>
        <begin position="25"/>
        <end position="328"/>
    </location>
</feature>
<dbReference type="InterPro" id="IPR050555">
    <property type="entry name" value="Bact_Solute-Bind_Prot2"/>
</dbReference>
<dbReference type="InterPro" id="IPR025997">
    <property type="entry name" value="SBP_2_dom"/>
</dbReference>
<comment type="subcellular location">
    <subcellularLocation>
        <location evidence="1">Cell envelope</location>
    </subcellularLocation>
</comment>
<dbReference type="Pfam" id="PF13407">
    <property type="entry name" value="Peripla_BP_4"/>
    <property type="match status" value="1"/>
</dbReference>
<evidence type="ECO:0000256" key="2">
    <source>
        <dbReference type="SAM" id="SignalP"/>
    </source>
</evidence>
<dbReference type="PANTHER" id="PTHR30036">
    <property type="entry name" value="D-XYLOSE-BINDING PERIPLASMIC PROTEIN"/>
    <property type="match status" value="1"/>
</dbReference>
<dbReference type="GO" id="GO:0030246">
    <property type="term" value="F:carbohydrate binding"/>
    <property type="evidence" value="ECO:0007669"/>
    <property type="project" value="TreeGrafter"/>
</dbReference>
<evidence type="ECO:0000259" key="3">
    <source>
        <dbReference type="Pfam" id="PF13407"/>
    </source>
</evidence>
<dbReference type="SUPFAM" id="SSF53822">
    <property type="entry name" value="Periplasmic binding protein-like I"/>
    <property type="match status" value="1"/>
</dbReference>
<dbReference type="InterPro" id="IPR028082">
    <property type="entry name" value="Peripla_BP_I"/>
</dbReference>
<dbReference type="AlphaFoldDB" id="A0A9Q7ARY0"/>
<evidence type="ECO:0000313" key="4">
    <source>
        <dbReference type="EMBL" id="QTX33617.1"/>
    </source>
</evidence>
<accession>A0A9Q7ARY0</accession>
<dbReference type="EMBL" id="CP072943">
    <property type="protein sequence ID" value="QTX33617.1"/>
    <property type="molecule type" value="Genomic_DNA"/>
</dbReference>
<proteinExistence type="predicted"/>
<gene>
    <name evidence="4" type="ORF">KAR29_00810</name>
</gene>
<sequence>MKRLTVAAVFAAAVFAMASTPASAEKTRIAFIPQLIGIPYFSAMEAGGKAAAEAFDVEFLYVGAPTANAAEQVRLMENLIQQKVEAISISVLDSVSLNPVIKRAREAGIAVYTSDSDSPTSERQLYVAQALDKELGYVLIDELVEQFDGKGRIAIVSGESTATNLNAWIAFMQERVAQAYPDVEIVDIRYTSGGSSEDALRQAEELMTRFPDLKGLVAVASTTVPGVAQAVQQAGLVGEVAVIGYGSPNTVRPFIKSGVMAKSILWDPYQLGYLTVWAGKQLVEGKPFAAENDVPGMDEPVRYFEDEKILLLGAPLVITAENVDRFNF</sequence>
<keyword evidence="2" id="KW-0732">Signal</keyword>